<dbReference type="GO" id="GO:0009134">
    <property type="term" value="P:nucleoside diphosphate catabolic process"/>
    <property type="evidence" value="ECO:0007669"/>
    <property type="project" value="TreeGrafter"/>
</dbReference>
<evidence type="ECO:0000256" key="5">
    <source>
        <dbReference type="ARBA" id="ARBA00038903"/>
    </source>
</evidence>
<comment type="similarity">
    <text evidence="2 6">Belongs to the GDA1/CD39 NTPase family.</text>
</comment>
<feature type="region of interest" description="Disordered" evidence="7">
    <location>
        <begin position="408"/>
        <end position="442"/>
    </location>
</feature>
<protein>
    <recommendedName>
        <fullName evidence="5">guanosine-diphosphatase</fullName>
        <ecNumber evidence="5">3.6.1.42</ecNumber>
    </recommendedName>
</protein>
<keyword evidence="10" id="KW-1185">Reference proteome</keyword>
<dbReference type="PANTHER" id="PTHR11782:SF83">
    <property type="entry name" value="GUANOSINE-DIPHOSPHATASE"/>
    <property type="match status" value="1"/>
</dbReference>
<dbReference type="GO" id="GO:0004382">
    <property type="term" value="F:GDP phosphatase activity"/>
    <property type="evidence" value="ECO:0007669"/>
    <property type="project" value="UniProtKB-EC"/>
</dbReference>
<dbReference type="EC" id="3.6.1.42" evidence="5"/>
<dbReference type="AlphaFoldDB" id="A0A177TD30"/>
<feature type="compositionally biased region" description="Low complexity" evidence="7">
    <location>
        <begin position="409"/>
        <end position="425"/>
    </location>
</feature>
<comment type="subcellular location">
    <subcellularLocation>
        <location evidence="1">Golgi apparatus membrane</location>
        <topology evidence="1">Single-pass type II membrane protein</topology>
    </subcellularLocation>
</comment>
<dbReference type="InterPro" id="IPR000407">
    <property type="entry name" value="GDA1_CD39_NTPase"/>
</dbReference>
<dbReference type="GO" id="GO:0017111">
    <property type="term" value="F:ribonucleoside triphosphate phosphatase activity"/>
    <property type="evidence" value="ECO:0007669"/>
    <property type="project" value="TreeGrafter"/>
</dbReference>
<evidence type="ECO:0000256" key="4">
    <source>
        <dbReference type="ARBA" id="ARBA00037742"/>
    </source>
</evidence>
<accession>A0A177TD30</accession>
<dbReference type="PANTHER" id="PTHR11782">
    <property type="entry name" value="ADENOSINE/GUANOSINE DIPHOSPHATASE"/>
    <property type="match status" value="1"/>
</dbReference>
<evidence type="ECO:0000256" key="6">
    <source>
        <dbReference type="RuleBase" id="RU003833"/>
    </source>
</evidence>
<keyword evidence="3 6" id="KW-0378">Hydrolase</keyword>
<dbReference type="GO" id="GO:0045134">
    <property type="term" value="F:UDP phosphatase activity"/>
    <property type="evidence" value="ECO:0007669"/>
    <property type="project" value="TreeGrafter"/>
</dbReference>
<dbReference type="Gene3D" id="3.30.420.40">
    <property type="match status" value="1"/>
</dbReference>
<organism evidence="9 10">
    <name type="scientific">Tilletia indica</name>
    <dbReference type="NCBI Taxonomy" id="43049"/>
    <lineage>
        <taxon>Eukaryota</taxon>
        <taxon>Fungi</taxon>
        <taxon>Dikarya</taxon>
        <taxon>Basidiomycota</taxon>
        <taxon>Ustilaginomycotina</taxon>
        <taxon>Exobasidiomycetes</taxon>
        <taxon>Tilletiales</taxon>
        <taxon>Tilletiaceae</taxon>
        <taxon>Tilletia</taxon>
    </lineage>
</organism>
<feature type="compositionally biased region" description="Polar residues" evidence="7">
    <location>
        <begin position="475"/>
        <end position="492"/>
    </location>
</feature>
<keyword evidence="8" id="KW-1133">Transmembrane helix</keyword>
<comment type="caution">
    <text evidence="9">The sequence shown here is derived from an EMBL/GenBank/DDBJ whole genome shotgun (WGS) entry which is preliminary data.</text>
</comment>
<feature type="transmembrane region" description="Helical" evidence="8">
    <location>
        <begin position="56"/>
        <end position="75"/>
    </location>
</feature>
<dbReference type="Proteomes" id="UP000077521">
    <property type="component" value="Unassembled WGS sequence"/>
</dbReference>
<name>A0A177TD30_9BASI</name>
<dbReference type="GO" id="GO:0006487">
    <property type="term" value="P:protein N-linked glycosylation"/>
    <property type="evidence" value="ECO:0007669"/>
    <property type="project" value="TreeGrafter"/>
</dbReference>
<dbReference type="Pfam" id="PF01150">
    <property type="entry name" value="GDA1_CD39"/>
    <property type="match status" value="2"/>
</dbReference>
<keyword evidence="8" id="KW-0812">Transmembrane</keyword>
<proteinExistence type="inferred from homology"/>
<gene>
    <name evidence="9" type="ORF">A4X13_0g1350</name>
</gene>
<dbReference type="Gene3D" id="3.30.420.150">
    <property type="entry name" value="Exopolyphosphatase. Domain 2"/>
    <property type="match status" value="1"/>
</dbReference>
<evidence type="ECO:0000256" key="1">
    <source>
        <dbReference type="ARBA" id="ARBA00004323"/>
    </source>
</evidence>
<sequence length="758" mass="81806">MEKVEVIIILIVVIKTLHLDNHKLIKKELSGAAMAMAQKKMTQASPKRVGGSEKNWNFAWLLAGLLVLGPAVLFFQDDGSAQGKLTSLLGKSSATTTTSDIKGKAKINGPAALFSDLRQRPRLHPDRLKTTRCADNAGVTDSHGRQRPLVQYAVMIDAGSTGSRIHVYKFNNCGSSPELESEIFDLVKGGLSAPAYSASAELAADSLRPLLDLALKEVPESLRSCTPISVKATAGLRLLGNEKAEQILQAVRKVLEVHYPFPIADGARSSGVEIMDGRDEGVFAFITVNYLLNRLGNEAGPSSSSYAKDLVGGPQPTRPQTAAVLDLGGGSTQIVFEPRFENVSRAVREEAEHIGMHPGEHVYQLSNFGASPYTLYQNSYLGYGLMQARSTVNALTLHAYLLSHPLGGPPRAASQSQPRSQSAAPTIARDEPQLVPIPPWEGMNELNTHVPSSCYGPRGKREVVRVDRVGALGSAESQSELDQRSTGSSSGSWIRRGKGENASAPAAASSKGSVSRNITFFGGGGGFASCRRFVEIMMDKDASCALPPCSFAGVYQPPLVSTFRDAPIIALSYFYDRLVPLLGTKHEYLYKYIVQPAPSTELVPGQEDSSIIEVEPSASFTPQVLRELAEKVCQGPVRRPNVSDADITSTYADFFDATAEERGPDAAARLAAIDSSLWDWDPIFPPTTHPLAAAELFHRPESCLDLTYMYGLLSHGYELPEDREIVLAKKLGGVELGWCLGAQLAILEDEALQCRSRA</sequence>
<evidence type="ECO:0000256" key="8">
    <source>
        <dbReference type="SAM" id="Phobius"/>
    </source>
</evidence>
<comment type="function">
    <text evidence="4">After transfer of sugars to endogenous macromolecular acceptors, the enzyme converts nucleoside diphosphates to nucleoside monophosphates which in turn exit the Golgi lumen in a coupled antiporter reaction, allowing entry of additional nucleotide sugar from the cytosol.</text>
</comment>
<reference evidence="9" key="1">
    <citation type="submission" date="2016-04" db="EMBL/GenBank/DDBJ databases">
        <authorList>
            <person name="Nguyen H.D."/>
            <person name="Samba Siva P."/>
            <person name="Cullis J."/>
            <person name="Levesque C.A."/>
            <person name="Hambleton S."/>
        </authorList>
    </citation>
    <scope>NUCLEOTIDE SEQUENCE</scope>
    <source>
        <strain evidence="9">DAOMC 236416</strain>
    </source>
</reference>
<dbReference type="EMBL" id="LWDF02000052">
    <property type="protein sequence ID" value="KAE8258933.1"/>
    <property type="molecule type" value="Genomic_DNA"/>
</dbReference>
<dbReference type="PROSITE" id="PS01238">
    <property type="entry name" value="GDA1_CD39_NTPASE"/>
    <property type="match status" value="1"/>
</dbReference>
<evidence type="ECO:0000256" key="2">
    <source>
        <dbReference type="ARBA" id="ARBA00009283"/>
    </source>
</evidence>
<evidence type="ECO:0000256" key="3">
    <source>
        <dbReference type="ARBA" id="ARBA00022801"/>
    </source>
</evidence>
<evidence type="ECO:0000313" key="9">
    <source>
        <dbReference type="EMBL" id="KAE8258933.1"/>
    </source>
</evidence>
<feature type="region of interest" description="Disordered" evidence="7">
    <location>
        <begin position="474"/>
        <end position="508"/>
    </location>
</feature>
<evidence type="ECO:0000256" key="7">
    <source>
        <dbReference type="SAM" id="MobiDB-lite"/>
    </source>
</evidence>
<evidence type="ECO:0000313" key="10">
    <source>
        <dbReference type="Proteomes" id="UP000077521"/>
    </source>
</evidence>
<dbReference type="GO" id="GO:0000139">
    <property type="term" value="C:Golgi membrane"/>
    <property type="evidence" value="ECO:0007669"/>
    <property type="project" value="UniProtKB-SubCell"/>
</dbReference>
<reference evidence="9" key="2">
    <citation type="journal article" date="2019" name="IMA Fungus">
        <title>Genome sequencing and comparison of five Tilletia species to identify candidate genes for the detection of regulated species infecting wheat.</title>
        <authorList>
            <person name="Nguyen H.D.T."/>
            <person name="Sultana T."/>
            <person name="Kesanakurti P."/>
            <person name="Hambleton S."/>
        </authorList>
    </citation>
    <scope>NUCLEOTIDE SEQUENCE</scope>
    <source>
        <strain evidence="9">DAOMC 236416</strain>
    </source>
</reference>
<keyword evidence="8" id="KW-0472">Membrane</keyword>